<dbReference type="KEGG" id="saqu:EJC51_42995"/>
<evidence type="ECO:0000259" key="2">
    <source>
        <dbReference type="Pfam" id="PF08044"/>
    </source>
</evidence>
<sequence length="223" mass="23826">MSGEMSPNGKRSGPGSSPELRASHADRDRVVDVLRIAAGDGLLTADELDERLEAALSARTLSELAGLTADLPVAATPAGGAVAGGVVPKDVVRIDHVFSGAVKRTGRWVLPRRLELAVSWCDVTLDFTEAVITQDTLQIDVAMTGKTLTLVTGPGVEIDADELTRIHCPLKHRPTRTAPDGTPVRLRVELVGQKAHGSVVVRPPRRGFRQWLLRRSSSRPAGD</sequence>
<feature type="region of interest" description="Disordered" evidence="1">
    <location>
        <begin position="1"/>
        <end position="24"/>
    </location>
</feature>
<organism evidence="3 4">
    <name type="scientific">Streptomyces aquilus</name>
    <dbReference type="NCBI Taxonomy" id="2548456"/>
    <lineage>
        <taxon>Bacteria</taxon>
        <taxon>Bacillati</taxon>
        <taxon>Actinomycetota</taxon>
        <taxon>Actinomycetes</taxon>
        <taxon>Kitasatosporales</taxon>
        <taxon>Streptomycetaceae</taxon>
        <taxon>Streptomyces</taxon>
    </lineage>
</organism>
<dbReference type="RefSeq" id="WP_126276073.1">
    <property type="nucleotide sequence ID" value="NZ_CP034463.1"/>
</dbReference>
<protein>
    <submittedName>
        <fullName evidence="3">DUF1707 domain-containing protein</fullName>
    </submittedName>
</protein>
<accession>A0A3Q9C541</accession>
<proteinExistence type="predicted"/>
<keyword evidence="4" id="KW-1185">Reference proteome</keyword>
<reference evidence="3 4" key="1">
    <citation type="submission" date="2018-12" db="EMBL/GenBank/DDBJ databases">
        <authorList>
            <person name="Li K."/>
        </authorList>
    </citation>
    <scope>NUCLEOTIDE SEQUENCE [LARGE SCALE GENOMIC DNA]</scope>
    <source>
        <strain evidence="4">CR22</strain>
    </source>
</reference>
<feature type="domain" description="DUF1707" evidence="2">
    <location>
        <begin position="20"/>
        <end position="72"/>
    </location>
</feature>
<evidence type="ECO:0000313" key="3">
    <source>
        <dbReference type="EMBL" id="AZP22268.1"/>
    </source>
</evidence>
<dbReference type="AlphaFoldDB" id="A0A3Q9C541"/>
<evidence type="ECO:0000256" key="1">
    <source>
        <dbReference type="SAM" id="MobiDB-lite"/>
    </source>
</evidence>
<dbReference type="PANTHER" id="PTHR40763:SF5">
    <property type="entry name" value="MEMBRANE PROTEIN"/>
    <property type="match status" value="1"/>
</dbReference>
<dbReference type="PANTHER" id="PTHR40763">
    <property type="entry name" value="MEMBRANE PROTEIN-RELATED"/>
    <property type="match status" value="1"/>
</dbReference>
<dbReference type="Proteomes" id="UP000280197">
    <property type="component" value="Chromosome"/>
</dbReference>
<dbReference type="Pfam" id="PF08044">
    <property type="entry name" value="DUF1707"/>
    <property type="match status" value="1"/>
</dbReference>
<evidence type="ECO:0000313" key="4">
    <source>
        <dbReference type="Proteomes" id="UP000280197"/>
    </source>
</evidence>
<gene>
    <name evidence="3" type="ORF">EJC51_42995</name>
</gene>
<name>A0A3Q9C541_9ACTN</name>
<dbReference type="EMBL" id="CP034463">
    <property type="protein sequence ID" value="AZP22268.1"/>
    <property type="molecule type" value="Genomic_DNA"/>
</dbReference>
<dbReference type="InterPro" id="IPR012551">
    <property type="entry name" value="DUF1707_SHOCT-like"/>
</dbReference>